<protein>
    <recommendedName>
        <fullName evidence="1">Bacterial CdiA-CT RNAse A domain-containing protein</fullName>
    </recommendedName>
</protein>
<sequence length="247" mass="26297">MDGVRPYLASEWSPTCLRPVRPDALAAAVADEDLLAHLVDLAGSDQLTGFLGQTDDAIALAKGDPTFAEQLDPLLGRIREALGELPVGDLSRVERDAVEATQRNLDAHLGPVDPPGTPGEVPGGGLEAHEQAGSHLIERHVGKSEQDLVDRLQRENISASSSFRDLPAAEHFVAATIAEHQDEIDAWVGGDGGRRLVIDARFDASTGISVQRGESQAEDVFSVKLVLERSDSLGIGYRIVTGYPTAP</sequence>
<dbReference type="EMBL" id="VLKN01000001">
    <property type="protein sequence ID" value="TWI06143.1"/>
    <property type="molecule type" value="Genomic_DNA"/>
</dbReference>
<evidence type="ECO:0000313" key="2">
    <source>
        <dbReference type="EMBL" id="TWI06143.1"/>
    </source>
</evidence>
<dbReference type="Proteomes" id="UP000315167">
    <property type="component" value="Unassembled WGS sequence"/>
</dbReference>
<organism evidence="2 3">
    <name type="scientific">Luteimonas cucumeris</name>
    <dbReference type="NCBI Taxonomy" id="985012"/>
    <lineage>
        <taxon>Bacteria</taxon>
        <taxon>Pseudomonadati</taxon>
        <taxon>Pseudomonadota</taxon>
        <taxon>Gammaproteobacteria</taxon>
        <taxon>Lysobacterales</taxon>
        <taxon>Lysobacteraceae</taxon>
        <taxon>Luteimonas</taxon>
    </lineage>
</organism>
<reference evidence="2 3" key="1">
    <citation type="journal article" date="2015" name="Stand. Genomic Sci.">
        <title>Genomic Encyclopedia of Bacterial and Archaeal Type Strains, Phase III: the genomes of soil and plant-associated and newly described type strains.</title>
        <authorList>
            <person name="Whitman W.B."/>
            <person name="Woyke T."/>
            <person name="Klenk H.P."/>
            <person name="Zhou Y."/>
            <person name="Lilburn T.G."/>
            <person name="Beck B.J."/>
            <person name="De Vos P."/>
            <person name="Vandamme P."/>
            <person name="Eisen J.A."/>
            <person name="Garrity G."/>
            <person name="Hugenholtz P."/>
            <person name="Kyrpides N.C."/>
        </authorList>
    </citation>
    <scope>NUCLEOTIDE SEQUENCE [LARGE SCALE GENOMIC DNA]</scope>
    <source>
        <strain evidence="2 3">CGMCC 1.10821</strain>
    </source>
</reference>
<comment type="caution">
    <text evidence="2">The sequence shown here is derived from an EMBL/GenBank/DDBJ whole genome shotgun (WGS) entry which is preliminary data.</text>
</comment>
<dbReference type="RefSeq" id="WP_144897942.1">
    <property type="nucleotide sequence ID" value="NZ_VLKN01000001.1"/>
</dbReference>
<dbReference type="AlphaFoldDB" id="A0A562LEU9"/>
<gene>
    <name evidence="2" type="ORF">IP90_00407</name>
</gene>
<name>A0A562LEU9_9GAMM</name>
<evidence type="ECO:0000313" key="3">
    <source>
        <dbReference type="Proteomes" id="UP000315167"/>
    </source>
</evidence>
<dbReference type="Pfam" id="PF18431">
    <property type="entry name" value="RNAse_A_bac"/>
    <property type="match status" value="1"/>
</dbReference>
<keyword evidence="3" id="KW-1185">Reference proteome</keyword>
<dbReference type="InterPro" id="IPR041436">
    <property type="entry name" value="RNAse_A_bac"/>
</dbReference>
<dbReference type="CDD" id="cd20684">
    <property type="entry name" value="CdiA-CT_Yk_RNaseA-like"/>
    <property type="match status" value="1"/>
</dbReference>
<proteinExistence type="predicted"/>
<feature type="domain" description="Bacterial CdiA-CT RNAse A" evidence="1">
    <location>
        <begin position="134"/>
        <end position="244"/>
    </location>
</feature>
<evidence type="ECO:0000259" key="1">
    <source>
        <dbReference type="Pfam" id="PF18431"/>
    </source>
</evidence>
<accession>A0A562LEU9</accession>